<organism evidence="1 2">
    <name type="scientific">Pseudallescheria apiosperma</name>
    <name type="common">Scedosporium apiospermum</name>
    <dbReference type="NCBI Taxonomy" id="563466"/>
    <lineage>
        <taxon>Eukaryota</taxon>
        <taxon>Fungi</taxon>
        <taxon>Dikarya</taxon>
        <taxon>Ascomycota</taxon>
        <taxon>Pezizomycotina</taxon>
        <taxon>Sordariomycetes</taxon>
        <taxon>Hypocreomycetidae</taxon>
        <taxon>Microascales</taxon>
        <taxon>Microascaceae</taxon>
        <taxon>Scedosporium</taxon>
    </lineage>
</organism>
<dbReference type="PANTHER" id="PTHR13109">
    <property type="entry name" value="NEUROCHONDRIN"/>
    <property type="match status" value="1"/>
</dbReference>
<dbReference type="RefSeq" id="XP_016642449.1">
    <property type="nucleotide sequence ID" value="XM_016788133.1"/>
</dbReference>
<keyword evidence="2" id="KW-1185">Reference proteome</keyword>
<proteinExistence type="predicted"/>
<dbReference type="AlphaFoldDB" id="A0A084G5N8"/>
<protein>
    <recommendedName>
        <fullName evidence="3">Duf1941 family protein</fullName>
    </recommendedName>
</protein>
<gene>
    <name evidence="1" type="ORF">SAPIO_CDS5904</name>
</gene>
<dbReference type="OMA" id="CFAWLNS"/>
<evidence type="ECO:0000313" key="1">
    <source>
        <dbReference type="EMBL" id="KEZ42650.1"/>
    </source>
</evidence>
<name>A0A084G5N8_PSEDA</name>
<dbReference type="EMBL" id="JOWA01000099">
    <property type="protein sequence ID" value="KEZ42650.1"/>
    <property type="molecule type" value="Genomic_DNA"/>
</dbReference>
<comment type="caution">
    <text evidence="1">The sequence shown here is derived from an EMBL/GenBank/DDBJ whole genome shotgun (WGS) entry which is preliminary data.</text>
</comment>
<dbReference type="Proteomes" id="UP000028545">
    <property type="component" value="Unassembled WGS sequence"/>
</dbReference>
<dbReference type="Pfam" id="PF05536">
    <property type="entry name" value="Neurochondrin"/>
    <property type="match status" value="2"/>
</dbReference>
<dbReference type="KEGG" id="sapo:SAPIO_CDS5904"/>
<dbReference type="OrthoDB" id="8962942at2759"/>
<dbReference type="HOGENOM" id="CLU_028752_0_0_1"/>
<evidence type="ECO:0000313" key="2">
    <source>
        <dbReference type="Proteomes" id="UP000028545"/>
    </source>
</evidence>
<dbReference type="VEuPathDB" id="FungiDB:SAPIO_CDS5904"/>
<evidence type="ECO:0008006" key="3">
    <source>
        <dbReference type="Google" id="ProtNLM"/>
    </source>
</evidence>
<accession>A0A084G5N8</accession>
<dbReference type="InterPro" id="IPR008709">
    <property type="entry name" value="Neurochondrin"/>
</dbReference>
<dbReference type="GeneID" id="27724976"/>
<dbReference type="InterPro" id="IPR016024">
    <property type="entry name" value="ARM-type_fold"/>
</dbReference>
<dbReference type="SUPFAM" id="SSF48371">
    <property type="entry name" value="ARM repeat"/>
    <property type="match status" value="1"/>
</dbReference>
<dbReference type="PANTHER" id="PTHR13109:SF7">
    <property type="entry name" value="NEUROCHONDRIN"/>
    <property type="match status" value="1"/>
</dbReference>
<reference evidence="1 2" key="1">
    <citation type="journal article" date="2014" name="Genome Announc.">
        <title>Draft genome sequence of the pathogenic fungus Scedosporium apiospermum.</title>
        <authorList>
            <person name="Vandeputte P."/>
            <person name="Ghamrawi S."/>
            <person name="Rechenmann M."/>
            <person name="Iltis A."/>
            <person name="Giraud S."/>
            <person name="Fleury M."/>
            <person name="Thornton C."/>
            <person name="Delhaes L."/>
            <person name="Meyer W."/>
            <person name="Papon N."/>
            <person name="Bouchara J.P."/>
        </authorList>
    </citation>
    <scope>NUCLEOTIDE SEQUENCE [LARGE SCALE GENOMIC DNA]</scope>
    <source>
        <strain evidence="1 2">IHEM 14462</strain>
    </source>
</reference>
<sequence>MAEAEPGQGPSAEPRKAPTISISQVQNLLNSKDDTSRFTGLAVLKAVLDDSPKLREDQEIITQLWNSISPKFLDRLIRTGSKSSGTGKDTREMLNLAVSIIHTFTTLLPADEKQNPRLVQRIPSLMSAILCSSKETTQLTLQAMATITSFPAGGNEFMALDDITPLVEVAPAHPEALQILSFAWFNTMNGPEGPGQVRDKIDGTIRKLVSSFKGTDGVTLLEFLSFYLHYADPEAIPQNPQCFIGYLVRSLENDFDDESCTLVMDPNLLLKLRKSLSETMSVTIEYLRDRWDASVAGAMGLHPEARVGKATTGTGSHLTLAWDSANDSAGDDPMILAAVRALAIWLREDESSMLRKEASGLLDMFFDLYKSSGPTKNDFRSAVLVALEGMLEVARGKEAFFENDGWAILVKDLLDVFHRTSKESNESDAYRGINIVHTLIRIAEEEDTGTREAWMDTVTSVAAWSPPDVEQPSLVREFQFAVLQLCAVLLARASPGLRKRYLHSTSAIVGIVNQLRQHIGDNRILQEQLQDVQETLESLR</sequence>